<sequence>MQQSGRSRGLHRETMLIGQLNRQITNPKSMRVAPLAHIGPDHRCVGCLVQALQRDQTGCFSVKHARRVTELIQLLPHHRRGYVNLRHIQQLSLQSMGRGKTDNIAGLISCPWVNEEAAEPKQFRHFGPVQKTGQLISAYNIQVLCFPGLCLDRFNGFYDALP</sequence>
<reference evidence="1" key="1">
    <citation type="submission" date="2019-08" db="EMBL/GenBank/DDBJ databases">
        <authorList>
            <person name="Kucharzyk K."/>
            <person name="Murdoch R.W."/>
            <person name="Higgins S."/>
            <person name="Loffler F."/>
        </authorList>
    </citation>
    <scope>NUCLEOTIDE SEQUENCE</scope>
</reference>
<evidence type="ECO:0000313" key="1">
    <source>
        <dbReference type="EMBL" id="MPN24617.1"/>
    </source>
</evidence>
<comment type="caution">
    <text evidence="1">The sequence shown here is derived from an EMBL/GenBank/DDBJ whole genome shotgun (WGS) entry which is preliminary data.</text>
</comment>
<gene>
    <name evidence="1" type="ORF">SDC9_172018</name>
</gene>
<protein>
    <submittedName>
        <fullName evidence="1">Uncharacterized protein</fullName>
    </submittedName>
</protein>
<dbReference type="EMBL" id="VSSQ01073530">
    <property type="protein sequence ID" value="MPN24617.1"/>
    <property type="molecule type" value="Genomic_DNA"/>
</dbReference>
<accession>A0A645GCI8</accession>
<dbReference type="AlphaFoldDB" id="A0A645GCI8"/>
<proteinExistence type="predicted"/>
<organism evidence="1">
    <name type="scientific">bioreactor metagenome</name>
    <dbReference type="NCBI Taxonomy" id="1076179"/>
    <lineage>
        <taxon>unclassified sequences</taxon>
        <taxon>metagenomes</taxon>
        <taxon>ecological metagenomes</taxon>
    </lineage>
</organism>
<name>A0A645GCI8_9ZZZZ</name>